<geneLocation type="plasmid" evidence="2 3">
    <name>p7</name>
</geneLocation>
<dbReference type="AlphaFoldDB" id="A0A4D8PT14"/>
<dbReference type="Pfam" id="PF13560">
    <property type="entry name" value="HTH_31"/>
    <property type="match status" value="1"/>
</dbReference>
<reference evidence="2 3" key="1">
    <citation type="submission" date="2018-09" db="EMBL/GenBank/DDBJ databases">
        <title>Whole genome based analysis of evolution and adaptive divergence in Indian and Brazilian strains of Azospirillum brasilense.</title>
        <authorList>
            <person name="Singh C."/>
            <person name="Tripathi A.K."/>
        </authorList>
    </citation>
    <scope>NUCLEOTIDE SEQUENCE [LARGE SCALE GENOMIC DNA]</scope>
    <source>
        <strain evidence="2 3">MTCC4035</strain>
        <plasmid evidence="2 3">p7</plasmid>
    </source>
</reference>
<dbReference type="InterPro" id="IPR001387">
    <property type="entry name" value="Cro/C1-type_HTH"/>
</dbReference>
<dbReference type="Gene3D" id="1.10.260.40">
    <property type="entry name" value="lambda repressor-like DNA-binding domains"/>
    <property type="match status" value="1"/>
</dbReference>
<dbReference type="SUPFAM" id="SSF47413">
    <property type="entry name" value="lambda repressor-like DNA-binding domains"/>
    <property type="match status" value="1"/>
</dbReference>
<gene>
    <name evidence="2" type="ORF">D3093_35200</name>
</gene>
<dbReference type="PROSITE" id="PS50943">
    <property type="entry name" value="HTH_CROC1"/>
    <property type="match status" value="1"/>
</dbReference>
<dbReference type="CDD" id="cd00093">
    <property type="entry name" value="HTH_XRE"/>
    <property type="match status" value="1"/>
</dbReference>
<sequence length="185" mass="20000">MSGHCGDMNARDENSDSDIPAKLKALRGKTGLSVREVAEKLGWPASTYSTYEGRYKKSYLPPEKARPIAELFHQYGVDRNDVLMLAGIATSAQPGAEEATRADANLIPVDYIATTVQALAENIEESGLSVTPQEQGAIVSVFCRWYNDQVIHGRKPQVLTVSDAKLMLSLLEQFGALSGAGKQSA</sequence>
<dbReference type="Proteomes" id="UP000298595">
    <property type="component" value="Plasmid p7"/>
</dbReference>
<dbReference type="InterPro" id="IPR010982">
    <property type="entry name" value="Lambda_DNA-bd_dom_sf"/>
</dbReference>
<accession>A0A4D8PT14</accession>
<dbReference type="GO" id="GO:0003677">
    <property type="term" value="F:DNA binding"/>
    <property type="evidence" value="ECO:0007669"/>
    <property type="project" value="InterPro"/>
</dbReference>
<evidence type="ECO:0000313" key="2">
    <source>
        <dbReference type="EMBL" id="QCO00495.1"/>
    </source>
</evidence>
<name>A0A4D8PT14_9PROT</name>
<evidence type="ECO:0000259" key="1">
    <source>
        <dbReference type="PROSITE" id="PS50943"/>
    </source>
</evidence>
<evidence type="ECO:0000313" key="3">
    <source>
        <dbReference type="Proteomes" id="UP000298595"/>
    </source>
</evidence>
<feature type="domain" description="HTH cro/C1-type" evidence="1">
    <location>
        <begin position="23"/>
        <end position="52"/>
    </location>
</feature>
<dbReference type="SMART" id="SM00530">
    <property type="entry name" value="HTH_XRE"/>
    <property type="match status" value="1"/>
</dbReference>
<dbReference type="EMBL" id="CP032328">
    <property type="protein sequence ID" value="QCO00495.1"/>
    <property type="molecule type" value="Genomic_DNA"/>
</dbReference>
<organism evidence="2 3">
    <name type="scientific">Azospirillum argentinense</name>
    <dbReference type="NCBI Taxonomy" id="2970906"/>
    <lineage>
        <taxon>Bacteria</taxon>
        <taxon>Pseudomonadati</taxon>
        <taxon>Pseudomonadota</taxon>
        <taxon>Alphaproteobacteria</taxon>
        <taxon>Rhodospirillales</taxon>
        <taxon>Azospirillaceae</taxon>
        <taxon>Azospirillum</taxon>
    </lineage>
</organism>
<protein>
    <submittedName>
        <fullName evidence="2">XRE family transcriptional regulator</fullName>
    </submittedName>
</protein>
<keyword evidence="2" id="KW-0614">Plasmid</keyword>
<dbReference type="KEGG" id="aare:D3093_35200"/>
<proteinExistence type="predicted"/>